<sequence length="487" mass="51521">MTSRFTITRRRLLAGLGTVGVASAGAGLGTTAYFSDQETVENNELTAGQFDLMVDWQVTYTGPNGFEYVAAYPDDYENEDPDTIATNLFGDRITVPDDVRDPLFTRDEIALNRFDAPYADLPDAERELVEAAFRTQFADVPRDLDGPILDIDDVKPGDSGAISFSLHLFDNPGYVWLNGGLVEARENGVTEPERTDGGEAGSPSEVASTLDNDVELLDEIRVTVWYDSDGDAEIDADEAILLGGNEDPTADPSLREVLDLFSTGYGVPLDGTGAVDVGAAGRACFENSTTDYVGFRWELPVDHANEVQSDGVRFDVGFYAEQCRHNDGSGGEASVRLSNATAIETPNPGPVGLGFDVENGFDEPTAITSIGVAPADPALTLLSDDVADTGSRYGYEVYVDASTPGYTDVAGGVSLPGTVALGSDGYDDGADQEPILAPGEVGYATVVAFRDADGDGVDMNGRSVTLTLTYRGETSGHTGTEVVTVVG</sequence>
<dbReference type="RefSeq" id="WP_379704680.1">
    <property type="nucleotide sequence ID" value="NZ_JBHTAT010000001.1"/>
</dbReference>
<protein>
    <submittedName>
        <fullName evidence="1">SipW-dependent-type signal peptide-containing protein</fullName>
    </submittedName>
</protein>
<evidence type="ECO:0000313" key="1">
    <source>
        <dbReference type="EMBL" id="MFC7256134.1"/>
    </source>
</evidence>
<dbReference type="Proteomes" id="UP001596434">
    <property type="component" value="Unassembled WGS sequence"/>
</dbReference>
<comment type="caution">
    <text evidence="1">The sequence shown here is derived from an EMBL/GenBank/DDBJ whole genome shotgun (WGS) entry which is preliminary data.</text>
</comment>
<dbReference type="EMBL" id="JBHTAT010000001">
    <property type="protein sequence ID" value="MFC7256134.1"/>
    <property type="molecule type" value="Genomic_DNA"/>
</dbReference>
<reference evidence="1 2" key="1">
    <citation type="journal article" date="2019" name="Int. J. Syst. Evol. Microbiol.">
        <title>The Global Catalogue of Microorganisms (GCM) 10K type strain sequencing project: providing services to taxonomists for standard genome sequencing and annotation.</title>
        <authorList>
            <consortium name="The Broad Institute Genomics Platform"/>
            <consortium name="The Broad Institute Genome Sequencing Center for Infectious Disease"/>
            <person name="Wu L."/>
            <person name="Ma J."/>
        </authorList>
    </citation>
    <scope>NUCLEOTIDE SEQUENCE [LARGE SCALE GENOMIC DNA]</scope>
    <source>
        <strain evidence="1 2">GX21</strain>
    </source>
</reference>
<proteinExistence type="predicted"/>
<dbReference type="InterPro" id="IPR006311">
    <property type="entry name" value="TAT_signal"/>
</dbReference>
<organism evidence="1 2">
    <name type="scientific">Haloplanus litoreus</name>
    <dbReference type="NCBI Taxonomy" id="767515"/>
    <lineage>
        <taxon>Archaea</taxon>
        <taxon>Methanobacteriati</taxon>
        <taxon>Methanobacteriota</taxon>
        <taxon>Stenosarchaea group</taxon>
        <taxon>Halobacteria</taxon>
        <taxon>Halobacteriales</taxon>
        <taxon>Haloferacaceae</taxon>
        <taxon>Haloplanus</taxon>
    </lineage>
</organism>
<dbReference type="GeneID" id="96954515"/>
<name>A0ABD6A099_9EURY</name>
<dbReference type="PROSITE" id="PS51318">
    <property type="entry name" value="TAT"/>
    <property type="match status" value="1"/>
</dbReference>
<dbReference type="InterPro" id="IPR023833">
    <property type="entry name" value="Signal_pept_SipW-depend-type"/>
</dbReference>
<accession>A0ABD6A099</accession>
<evidence type="ECO:0000313" key="2">
    <source>
        <dbReference type="Proteomes" id="UP001596434"/>
    </source>
</evidence>
<dbReference type="AlphaFoldDB" id="A0ABD6A099"/>
<keyword evidence="2" id="KW-1185">Reference proteome</keyword>
<gene>
    <name evidence="1" type="ORF">ACFQKE_12655</name>
</gene>
<dbReference type="NCBIfam" id="TIGR04088">
    <property type="entry name" value="cognate_SipW"/>
    <property type="match status" value="1"/>
</dbReference>